<dbReference type="EMBL" id="CP073344">
    <property type="protein sequence ID" value="UTW03730.1"/>
    <property type="molecule type" value="Genomic_DNA"/>
</dbReference>
<reference evidence="1" key="1">
    <citation type="submission" date="2021-04" db="EMBL/GenBank/DDBJ databases">
        <title>Oceanospirillales bacteria with DddD are important DMSP degraders in coastal seawater.</title>
        <authorList>
            <person name="Liu J."/>
        </authorList>
    </citation>
    <scope>NUCLEOTIDE SEQUENCE</scope>
    <source>
        <strain evidence="1">GY6</strain>
    </source>
</reference>
<name>A0ABY5GUY0_9GAMM</name>
<evidence type="ECO:0000313" key="1">
    <source>
        <dbReference type="EMBL" id="UTW03730.1"/>
    </source>
</evidence>
<gene>
    <name evidence="1" type="ORF">KDX31_01430</name>
</gene>
<sequence length="269" mass="29137">MSQQDKSLLEETIVQSVELTRYAVKDGEPDTSKVVMSTEGEIAFVEKGVTNWVMDIASPQTIAPMSPDTPHVVVNARWYTAQEALEAGIEVVYGGSANSFGCMGTLLVPDGFEIPTVTATRANVKYYGLSLVGTGEHFSISSAKYQTAMMRYDYGKDYKKDFLMQKYGGGGIFVETHDFPHVHIPLFETCGGYIVIGKQAEGAYHFTAFRIPFGYALITPSGTIHGDGTLVGEYGLTVADSALAGADTVLLYNKNSLNMALGVVPDWPE</sequence>
<accession>A0ABY5GUY0</accession>
<dbReference type="Proteomes" id="UP001059950">
    <property type="component" value="Chromosome"/>
</dbReference>
<keyword evidence="2" id="KW-1185">Reference proteome</keyword>
<proteinExistence type="predicted"/>
<organism evidence="1 2">
    <name type="scientific">Amphritea atlantica</name>
    <dbReference type="NCBI Taxonomy" id="355243"/>
    <lineage>
        <taxon>Bacteria</taxon>
        <taxon>Pseudomonadati</taxon>
        <taxon>Pseudomonadota</taxon>
        <taxon>Gammaproteobacteria</taxon>
        <taxon>Oceanospirillales</taxon>
        <taxon>Oceanospirillaceae</taxon>
        <taxon>Amphritea</taxon>
    </lineage>
</organism>
<evidence type="ECO:0000313" key="2">
    <source>
        <dbReference type="Proteomes" id="UP001059950"/>
    </source>
</evidence>
<protein>
    <submittedName>
        <fullName evidence="1">Uncharacterized protein</fullName>
    </submittedName>
</protein>